<protein>
    <submittedName>
        <fullName evidence="1">Uncharacterized protein</fullName>
    </submittedName>
</protein>
<dbReference type="EMBL" id="GBXM01031048">
    <property type="protein sequence ID" value="JAH77529.1"/>
    <property type="molecule type" value="Transcribed_RNA"/>
</dbReference>
<evidence type="ECO:0000313" key="1">
    <source>
        <dbReference type="EMBL" id="JAH77529.1"/>
    </source>
</evidence>
<sequence length="17" mass="2053">MGKRRLCMLWTSTTRGR</sequence>
<dbReference type="AlphaFoldDB" id="A0A0E9VHB9"/>
<proteinExistence type="predicted"/>
<accession>A0A0E9VHB9</accession>
<reference evidence="1" key="1">
    <citation type="submission" date="2014-11" db="EMBL/GenBank/DDBJ databases">
        <authorList>
            <person name="Amaro Gonzalez C."/>
        </authorList>
    </citation>
    <scope>NUCLEOTIDE SEQUENCE</scope>
</reference>
<reference evidence="1" key="2">
    <citation type="journal article" date="2015" name="Fish Shellfish Immunol.">
        <title>Early steps in the European eel (Anguilla anguilla)-Vibrio vulnificus interaction in the gills: Role of the RtxA13 toxin.</title>
        <authorList>
            <person name="Callol A."/>
            <person name="Pajuelo D."/>
            <person name="Ebbesson L."/>
            <person name="Teles M."/>
            <person name="MacKenzie S."/>
            <person name="Amaro C."/>
        </authorList>
    </citation>
    <scope>NUCLEOTIDE SEQUENCE</scope>
</reference>
<name>A0A0E9VHB9_ANGAN</name>
<organism evidence="1">
    <name type="scientific">Anguilla anguilla</name>
    <name type="common">European freshwater eel</name>
    <name type="synonym">Muraena anguilla</name>
    <dbReference type="NCBI Taxonomy" id="7936"/>
    <lineage>
        <taxon>Eukaryota</taxon>
        <taxon>Metazoa</taxon>
        <taxon>Chordata</taxon>
        <taxon>Craniata</taxon>
        <taxon>Vertebrata</taxon>
        <taxon>Euteleostomi</taxon>
        <taxon>Actinopterygii</taxon>
        <taxon>Neopterygii</taxon>
        <taxon>Teleostei</taxon>
        <taxon>Anguilliformes</taxon>
        <taxon>Anguillidae</taxon>
        <taxon>Anguilla</taxon>
    </lineage>
</organism>